<dbReference type="Gene3D" id="1.10.287.130">
    <property type="match status" value="1"/>
</dbReference>
<feature type="modified residue" description="4-aspartylphosphate" evidence="4">
    <location>
        <position position="59"/>
    </location>
</feature>
<dbReference type="Gene3D" id="3.40.50.2300">
    <property type="match status" value="1"/>
</dbReference>
<dbReference type="SUPFAM" id="SSF55874">
    <property type="entry name" value="ATPase domain of HSP90 chaperone/DNA topoisomerase II/histidine kinase"/>
    <property type="match status" value="1"/>
</dbReference>
<dbReference type="CDD" id="cd00082">
    <property type="entry name" value="HisKA"/>
    <property type="match status" value="1"/>
</dbReference>
<evidence type="ECO:0000256" key="2">
    <source>
        <dbReference type="ARBA" id="ARBA00012438"/>
    </source>
</evidence>
<dbReference type="InterPro" id="IPR036890">
    <property type="entry name" value="HATPase_C_sf"/>
</dbReference>
<evidence type="ECO:0000256" key="1">
    <source>
        <dbReference type="ARBA" id="ARBA00000085"/>
    </source>
</evidence>
<dbReference type="Pfam" id="PF00512">
    <property type="entry name" value="HisKA"/>
    <property type="match status" value="1"/>
</dbReference>
<evidence type="ECO:0000259" key="5">
    <source>
        <dbReference type="PROSITE" id="PS50109"/>
    </source>
</evidence>
<gene>
    <name evidence="7" type="ORF">ABVT11_18870</name>
</gene>
<dbReference type="SMART" id="SM00388">
    <property type="entry name" value="HisKA"/>
    <property type="match status" value="1"/>
</dbReference>
<proteinExistence type="predicted"/>
<dbReference type="PROSITE" id="PS50109">
    <property type="entry name" value="HIS_KIN"/>
    <property type="match status" value="1"/>
</dbReference>
<reference evidence="7 8" key="1">
    <citation type="submission" date="2024-07" db="EMBL/GenBank/DDBJ databases">
        <title>Uliginosibacterium paludis KCTC:42655.</title>
        <authorList>
            <person name="Kim M.K."/>
        </authorList>
    </citation>
    <scope>NUCLEOTIDE SEQUENCE [LARGE SCALE GENOMIC DNA]</scope>
    <source>
        <strain evidence="7 8">KCTC 42655</strain>
    </source>
</reference>
<comment type="caution">
    <text evidence="7">The sequence shown here is derived from an EMBL/GenBank/DDBJ whole genome shotgun (WGS) entry which is preliminary data.</text>
</comment>
<name>A0ABV2CVF6_9RHOO</name>
<evidence type="ECO:0000313" key="7">
    <source>
        <dbReference type="EMBL" id="MET1491910.1"/>
    </source>
</evidence>
<evidence type="ECO:0000256" key="3">
    <source>
        <dbReference type="ARBA" id="ARBA00022553"/>
    </source>
</evidence>
<evidence type="ECO:0000313" key="8">
    <source>
        <dbReference type="Proteomes" id="UP001548590"/>
    </source>
</evidence>
<dbReference type="InterPro" id="IPR001789">
    <property type="entry name" value="Sig_transdc_resp-reg_receiver"/>
</dbReference>
<comment type="catalytic activity">
    <reaction evidence="1">
        <text>ATP + protein L-histidine = ADP + protein N-phospho-L-histidine.</text>
        <dbReference type="EC" id="2.7.13.3"/>
    </reaction>
</comment>
<feature type="domain" description="Histidine kinase" evidence="5">
    <location>
        <begin position="156"/>
        <end position="366"/>
    </location>
</feature>
<dbReference type="EC" id="2.7.13.3" evidence="2"/>
<dbReference type="Proteomes" id="UP001548590">
    <property type="component" value="Unassembled WGS sequence"/>
</dbReference>
<dbReference type="InterPro" id="IPR003661">
    <property type="entry name" value="HisK_dim/P_dom"/>
</dbReference>
<organism evidence="7 8">
    <name type="scientific">Uliginosibacterium paludis</name>
    <dbReference type="NCBI Taxonomy" id="1615952"/>
    <lineage>
        <taxon>Bacteria</taxon>
        <taxon>Pseudomonadati</taxon>
        <taxon>Pseudomonadota</taxon>
        <taxon>Betaproteobacteria</taxon>
        <taxon>Rhodocyclales</taxon>
        <taxon>Zoogloeaceae</taxon>
        <taxon>Uliginosibacterium</taxon>
    </lineage>
</organism>
<evidence type="ECO:0000256" key="4">
    <source>
        <dbReference type="PROSITE-ProRule" id="PRU00169"/>
    </source>
</evidence>
<keyword evidence="8" id="KW-1185">Reference proteome</keyword>
<dbReference type="PANTHER" id="PTHR43547:SF2">
    <property type="entry name" value="HYBRID SIGNAL TRANSDUCTION HISTIDINE KINASE C"/>
    <property type="match status" value="1"/>
</dbReference>
<keyword evidence="3 4" id="KW-0597">Phosphoprotein</keyword>
<accession>A0ABV2CVF6</accession>
<dbReference type="EMBL" id="JBEWLZ010000017">
    <property type="protein sequence ID" value="MET1491910.1"/>
    <property type="molecule type" value="Genomic_DNA"/>
</dbReference>
<dbReference type="SMART" id="SM00448">
    <property type="entry name" value="REC"/>
    <property type="match status" value="1"/>
</dbReference>
<dbReference type="InterPro" id="IPR011006">
    <property type="entry name" value="CheY-like_superfamily"/>
</dbReference>
<sequence length="369" mass="40041">MKSMEREKISVLVVDDIAQNLLAMSAMLGNEDIEILTASSGPKALELLLVHDVALAILDVQMPDMDGFMLAELMRGTERTRRIPIVFLTAGGHDEQRIFAGYGAGAVDFLYKPIDPCVLRGKVAVFAELHRHRRALSQRMAEQERLQRLNSLMLSALSHDIRTPLTALTLNAEILVRRSETPAAQQAGARIKSLTAMLGRQLDHLVNLARQPRDDLHPEPVWADFGALVRECIRASEARGASPAAIFFNQEGDAHCELDAGLLSEALDHLLLQAATHAEGHPLSVEIDGEARRAVTLRVRFAASLAAPAASHLFGSGFALEGISSPHVGPGLHFAERVARAHGGSLIGHSKNGEGTLFELMLPRSTEAR</sequence>
<dbReference type="PROSITE" id="PS50110">
    <property type="entry name" value="RESPONSE_REGULATORY"/>
    <property type="match status" value="1"/>
</dbReference>
<protein>
    <recommendedName>
        <fullName evidence="2">histidine kinase</fullName>
        <ecNumber evidence="2">2.7.13.3</ecNumber>
    </recommendedName>
</protein>
<dbReference type="Gene3D" id="3.30.565.10">
    <property type="entry name" value="Histidine kinase-like ATPase, C-terminal domain"/>
    <property type="match status" value="1"/>
</dbReference>
<dbReference type="Pfam" id="PF00072">
    <property type="entry name" value="Response_reg"/>
    <property type="match status" value="1"/>
</dbReference>
<dbReference type="SUPFAM" id="SSF52172">
    <property type="entry name" value="CheY-like"/>
    <property type="match status" value="1"/>
</dbReference>
<feature type="domain" description="Response regulatory" evidence="6">
    <location>
        <begin position="10"/>
        <end position="127"/>
    </location>
</feature>
<evidence type="ECO:0000259" key="6">
    <source>
        <dbReference type="PROSITE" id="PS50110"/>
    </source>
</evidence>
<dbReference type="RefSeq" id="WP_345928014.1">
    <property type="nucleotide sequence ID" value="NZ_JBDIVF010000005.1"/>
</dbReference>
<dbReference type="PANTHER" id="PTHR43547">
    <property type="entry name" value="TWO-COMPONENT HISTIDINE KINASE"/>
    <property type="match status" value="1"/>
</dbReference>
<dbReference type="InterPro" id="IPR005467">
    <property type="entry name" value="His_kinase_dom"/>
</dbReference>